<dbReference type="SUPFAM" id="SSF141259">
    <property type="entry name" value="CarD-like"/>
    <property type="match status" value="1"/>
</dbReference>
<organism evidence="12">
    <name type="scientific">hydrothermal vent metagenome</name>
    <dbReference type="NCBI Taxonomy" id="652676"/>
    <lineage>
        <taxon>unclassified sequences</taxon>
        <taxon>metagenomes</taxon>
        <taxon>ecological metagenomes</taxon>
    </lineage>
</organism>
<dbReference type="Pfam" id="PF17757">
    <property type="entry name" value="UvrB_inter"/>
    <property type="match status" value="1"/>
</dbReference>
<feature type="non-terminal residue" evidence="12">
    <location>
        <position position="1"/>
    </location>
</feature>
<proteinExistence type="inferred from homology"/>
<dbReference type="SUPFAM" id="SSF52540">
    <property type="entry name" value="P-loop containing nucleoside triphosphate hydrolases"/>
    <property type="match status" value="4"/>
</dbReference>
<dbReference type="InterPro" id="IPR027417">
    <property type="entry name" value="P-loop_NTPase"/>
</dbReference>
<dbReference type="InterPro" id="IPR005118">
    <property type="entry name" value="TRCF_C"/>
</dbReference>
<dbReference type="SMART" id="SM00487">
    <property type="entry name" value="DEXDc"/>
    <property type="match status" value="1"/>
</dbReference>
<evidence type="ECO:0000256" key="2">
    <source>
        <dbReference type="ARBA" id="ARBA00022490"/>
    </source>
</evidence>
<dbReference type="InterPro" id="IPR036101">
    <property type="entry name" value="CarD-like/TRCF_RID_sf"/>
</dbReference>
<dbReference type="GO" id="GO:0006281">
    <property type="term" value="P:DNA repair"/>
    <property type="evidence" value="ECO:0007669"/>
    <property type="project" value="UniProtKB-KW"/>
</dbReference>
<dbReference type="SMART" id="SM01058">
    <property type="entry name" value="CarD_TRCF"/>
    <property type="match status" value="1"/>
</dbReference>
<keyword evidence="3" id="KW-0547">Nucleotide-binding</keyword>
<dbReference type="CDD" id="cd17991">
    <property type="entry name" value="DEXHc_TRCF"/>
    <property type="match status" value="1"/>
</dbReference>
<evidence type="ECO:0000259" key="11">
    <source>
        <dbReference type="PROSITE" id="PS51194"/>
    </source>
</evidence>
<keyword evidence="8" id="KW-0238">DNA-binding</keyword>
<dbReference type="GO" id="GO:0005524">
    <property type="term" value="F:ATP binding"/>
    <property type="evidence" value="ECO:0007669"/>
    <property type="project" value="UniProtKB-KW"/>
</dbReference>
<evidence type="ECO:0000256" key="5">
    <source>
        <dbReference type="ARBA" id="ARBA00022801"/>
    </source>
</evidence>
<dbReference type="FunFam" id="3.40.50.300:FF:000546">
    <property type="entry name" value="Transcription-repair-coupling factor"/>
    <property type="match status" value="1"/>
</dbReference>
<dbReference type="InterPro" id="IPR048635">
    <property type="entry name" value="MFD_D3"/>
</dbReference>
<comment type="subcellular location">
    <subcellularLocation>
        <location evidence="1">Cytoplasm</location>
    </subcellularLocation>
</comment>
<dbReference type="AlphaFoldDB" id="A0A3B0ZT18"/>
<dbReference type="Pfam" id="PF00271">
    <property type="entry name" value="Helicase_C"/>
    <property type="match status" value="1"/>
</dbReference>
<dbReference type="InterPro" id="IPR003711">
    <property type="entry name" value="CarD-like/TRCF_RID"/>
</dbReference>
<gene>
    <name evidence="12" type="ORF">MNBD_GAMMA18-470</name>
</gene>
<dbReference type="GO" id="GO:0003684">
    <property type="term" value="F:damaged DNA binding"/>
    <property type="evidence" value="ECO:0007669"/>
    <property type="project" value="InterPro"/>
</dbReference>
<dbReference type="GO" id="GO:0003678">
    <property type="term" value="F:DNA helicase activity"/>
    <property type="evidence" value="ECO:0007669"/>
    <property type="project" value="TreeGrafter"/>
</dbReference>
<dbReference type="Gene3D" id="3.90.1150.50">
    <property type="entry name" value="Transcription-repair-coupling factor, D7 domain"/>
    <property type="match status" value="1"/>
</dbReference>
<evidence type="ECO:0000256" key="9">
    <source>
        <dbReference type="ARBA" id="ARBA00023204"/>
    </source>
</evidence>
<evidence type="ECO:0000256" key="8">
    <source>
        <dbReference type="ARBA" id="ARBA00023125"/>
    </source>
</evidence>
<dbReference type="InterPro" id="IPR011545">
    <property type="entry name" value="DEAD/DEAH_box_helicase_dom"/>
</dbReference>
<dbReference type="NCBIfam" id="TIGR00580">
    <property type="entry name" value="mfd"/>
    <property type="match status" value="1"/>
</dbReference>
<dbReference type="PROSITE" id="PS51192">
    <property type="entry name" value="HELICASE_ATP_BIND_1"/>
    <property type="match status" value="1"/>
</dbReference>
<dbReference type="SMART" id="SM00490">
    <property type="entry name" value="HELICc"/>
    <property type="match status" value="1"/>
</dbReference>
<dbReference type="FunFam" id="3.40.50.300:FF:000300">
    <property type="entry name" value="Transcription-repair-coupling factor"/>
    <property type="match status" value="1"/>
</dbReference>
<keyword evidence="7" id="KW-0067">ATP-binding</keyword>
<keyword evidence="2" id="KW-0963">Cytoplasm</keyword>
<reference evidence="12" key="1">
    <citation type="submission" date="2018-06" db="EMBL/GenBank/DDBJ databases">
        <authorList>
            <person name="Zhirakovskaya E."/>
        </authorList>
    </citation>
    <scope>NUCLEOTIDE SEQUENCE</scope>
</reference>
<dbReference type="GO" id="GO:0005737">
    <property type="term" value="C:cytoplasm"/>
    <property type="evidence" value="ECO:0007669"/>
    <property type="project" value="UniProtKB-SubCell"/>
</dbReference>
<dbReference type="Gene3D" id="3.30.2060.10">
    <property type="entry name" value="Penicillin-binding protein 1b domain"/>
    <property type="match status" value="1"/>
</dbReference>
<dbReference type="SUPFAM" id="SSF143517">
    <property type="entry name" value="TRCF domain-like"/>
    <property type="match status" value="1"/>
</dbReference>
<keyword evidence="9" id="KW-0234">DNA repair</keyword>
<protein>
    <submittedName>
        <fullName evidence="12">Transcription-repair coupling factor</fullName>
    </submittedName>
</protein>
<sequence length="1065" mass="120381">FSPHQDIISERLLTLSRLPQLKRGILIVPVSTLLHRLPDKNHLQGNTLALDVGDELDIEPFRRRLDACSYRCVSQVVEHGEFAVRGSVLDIFPMGSDLPYRIDLLDNEIESIRTFDPENQRSIDKVSAIRLLPAKEFPFTAEAINRFRERYRNQFEGDTQTSQIYNEVKNGVASAGIEYYLPLFFDQTSTLFDYLPENTLVCIDHSVHEASETFCSEVANRYEQRRHDIERPILPPQQLFLKTSELFSQLNQLPLINIQHFEHEEAAGKFNYATRKPPALAFDVRGQQPAKALLAFLADFKGRVLFAAESAGRREALLELLKGYDIHPRTFSNWQGFIDDSAKVGIAIAPLEDGLLLNDPEIAVIAEPQLFGQQVMQRRRRKRRSSEADNAVHNLAELQAGSPMVHIDHGVGRYLGLQKITAGGMENEFLALEYARSDKLYVPVSSLHLISRYSGSNPESAPLHKLGSNQWEKAKKRAKEKVHDVAAELLAIYAKREAREGFQYEYDPNYYSAFAGQFPFEETPDQEQAILDVINDMSSTKPMDRLICGDVGFGKTEVAMRAAFLATQAGKQVAVLVPTTLLAQQHFENFKDRFADWPVKVASLSRFRSKKESDAALAGLADGTVDIVIGTHKLLQGTIKFKRLGLLVIDEEHRFGVRQKEQFKAMRSEVDILTLTATPIPRTLNMSMSGMRDLSIIATPPAKRLSIKTFVTQWDNATIQEACLREIKRGGQVYLLHNKVETIEKTAREISELVPEAKVAIAHGQMRERELEHVMSDFYHQRFNILVCTTIIETGIDIPTANTIIIDRADHFGLAQLYQLRGRVGRSHHRAYAYLITPPQRSMSADAKKRIEAVESIKELGTGFTLATHDLEIRGAGELLGEDQSGQMHEIGYSMYMEMLERAVKDLKEGRQPELERPLDHGAEVDIGAPTLIPDDYLPDVHNRLLMYKRIASANSMTTLRELQVEMIDRFGLLPEQLKNLFRITELKLKATPLGIQKIEMGPGGGRITFEEKPNIDPIKIIQLIQTQADRYQLDPQQRLKIAQPLVEIADRIAALDKLLSMLAE</sequence>
<dbReference type="GO" id="GO:0016787">
    <property type="term" value="F:hydrolase activity"/>
    <property type="evidence" value="ECO:0007669"/>
    <property type="project" value="UniProtKB-KW"/>
</dbReference>
<dbReference type="NCBIfam" id="NF007966">
    <property type="entry name" value="PRK10689.1"/>
    <property type="match status" value="1"/>
</dbReference>
<evidence type="ECO:0000256" key="3">
    <source>
        <dbReference type="ARBA" id="ARBA00022741"/>
    </source>
</evidence>
<keyword evidence="4" id="KW-0227">DNA damage</keyword>
<dbReference type="InterPro" id="IPR001650">
    <property type="entry name" value="Helicase_C-like"/>
</dbReference>
<evidence type="ECO:0000259" key="10">
    <source>
        <dbReference type="PROSITE" id="PS51192"/>
    </source>
</evidence>
<dbReference type="PANTHER" id="PTHR47964:SF1">
    <property type="entry name" value="ATP-DEPENDENT DNA HELICASE HOMOLOG RECG, CHLOROPLASTIC"/>
    <property type="match status" value="1"/>
</dbReference>
<dbReference type="Gene3D" id="3.40.50.11180">
    <property type="match status" value="1"/>
</dbReference>
<dbReference type="Pfam" id="PF21132">
    <property type="entry name" value="MFD_D3"/>
    <property type="match status" value="1"/>
</dbReference>
<dbReference type="HAMAP" id="MF_00969">
    <property type="entry name" value="TRCF"/>
    <property type="match status" value="1"/>
</dbReference>
<name>A0A3B0ZT18_9ZZZZ</name>
<dbReference type="PANTHER" id="PTHR47964">
    <property type="entry name" value="ATP-DEPENDENT DNA HELICASE HOMOLOG RECG, CHLOROPLASTIC"/>
    <property type="match status" value="1"/>
</dbReference>
<keyword evidence="5" id="KW-0378">Hydrolase</keyword>
<dbReference type="InterPro" id="IPR014001">
    <property type="entry name" value="Helicase_ATP-bd"/>
</dbReference>
<dbReference type="EMBL" id="UOFP01000002">
    <property type="protein sequence ID" value="VAW83776.1"/>
    <property type="molecule type" value="Genomic_DNA"/>
</dbReference>
<evidence type="ECO:0000256" key="6">
    <source>
        <dbReference type="ARBA" id="ARBA00022806"/>
    </source>
</evidence>
<dbReference type="InterPro" id="IPR004576">
    <property type="entry name" value="Mfd"/>
</dbReference>
<dbReference type="Pfam" id="PF03461">
    <property type="entry name" value="TRCF"/>
    <property type="match status" value="1"/>
</dbReference>
<evidence type="ECO:0000256" key="4">
    <source>
        <dbReference type="ARBA" id="ARBA00022763"/>
    </source>
</evidence>
<dbReference type="Gene3D" id="2.40.10.170">
    <property type="match status" value="1"/>
</dbReference>
<evidence type="ECO:0000256" key="1">
    <source>
        <dbReference type="ARBA" id="ARBA00004496"/>
    </source>
</evidence>
<keyword evidence="6" id="KW-0347">Helicase</keyword>
<dbReference type="Pfam" id="PF02559">
    <property type="entry name" value="CarD_TRCF_RID"/>
    <property type="match status" value="1"/>
</dbReference>
<feature type="domain" description="Helicase C-terminal" evidence="11">
    <location>
        <begin position="718"/>
        <end position="872"/>
    </location>
</feature>
<dbReference type="Pfam" id="PF00270">
    <property type="entry name" value="DEAD"/>
    <property type="match status" value="1"/>
</dbReference>
<accession>A0A3B0ZT18</accession>
<dbReference type="SMART" id="SM00982">
    <property type="entry name" value="TRCF"/>
    <property type="match status" value="1"/>
</dbReference>
<evidence type="ECO:0000256" key="7">
    <source>
        <dbReference type="ARBA" id="ARBA00022840"/>
    </source>
</evidence>
<dbReference type="Gene3D" id="3.40.50.300">
    <property type="entry name" value="P-loop containing nucleotide triphosphate hydrolases"/>
    <property type="match status" value="2"/>
</dbReference>
<dbReference type="InterPro" id="IPR037235">
    <property type="entry name" value="TRCF-like_C_D7"/>
</dbReference>
<evidence type="ECO:0000313" key="12">
    <source>
        <dbReference type="EMBL" id="VAW83776.1"/>
    </source>
</evidence>
<dbReference type="PROSITE" id="PS51194">
    <property type="entry name" value="HELICASE_CTER"/>
    <property type="match status" value="1"/>
</dbReference>
<dbReference type="InterPro" id="IPR041471">
    <property type="entry name" value="UvrB_inter"/>
</dbReference>
<dbReference type="InterPro" id="IPR047112">
    <property type="entry name" value="RecG/Mfd"/>
</dbReference>
<feature type="domain" description="Helicase ATP-binding" evidence="10">
    <location>
        <begin position="536"/>
        <end position="697"/>
    </location>
</feature>
<dbReference type="Gene3D" id="3.40.50.11140">
    <property type="match status" value="1"/>
</dbReference>